<dbReference type="KEGG" id="caqa:MICH65_0663"/>
<name>A0A857N6K8_9BACT</name>
<dbReference type="AlphaFoldDB" id="A0A857N6K8"/>
<dbReference type="EMBL" id="CP047901">
    <property type="protein sequence ID" value="QHO63644.1"/>
    <property type="molecule type" value="Genomic_DNA"/>
</dbReference>
<dbReference type="Proteomes" id="UP000463983">
    <property type="component" value="Chromosome"/>
</dbReference>
<reference evidence="2" key="1">
    <citation type="journal article" date="2020" name="Microorganisms">
        <title>Complete Genome of a Member of a New Bacterial Lineage in the Microgenomates Group Reveals an Unusual Nucleotide Composition Disparity Between Two Strands of DNA and Limited Metabolic Potential.</title>
        <authorList>
            <person name="Kadnikov V.V."/>
            <person name="Mardanov A.V."/>
            <person name="Beletsky A.V."/>
            <person name="Karnachuk O.V."/>
            <person name="Ravin N.V."/>
        </authorList>
    </citation>
    <scope>NUCLEOTIDE SEQUENCE [LARGE SCALE GENOMIC DNA]</scope>
</reference>
<evidence type="ECO:0000313" key="2">
    <source>
        <dbReference type="Proteomes" id="UP000463983"/>
    </source>
</evidence>
<gene>
    <name evidence="1" type="ORF">MICH65_0663</name>
</gene>
<evidence type="ECO:0000313" key="1">
    <source>
        <dbReference type="EMBL" id="QHO63644.1"/>
    </source>
</evidence>
<keyword evidence="2" id="KW-1185">Reference proteome</keyword>
<protein>
    <submittedName>
        <fullName evidence="1">Uncharacterized protein</fullName>
    </submittedName>
</protein>
<organism evidence="1 2">
    <name type="scientific">Candidatus Chazhemtobacterium aquaticus</name>
    <dbReference type="NCBI Taxonomy" id="2715735"/>
    <lineage>
        <taxon>Bacteria</taxon>
        <taxon>Candidatus Chazhemtobacteraceae</taxon>
        <taxon>Candidatus Chazhemtobacterium</taxon>
    </lineage>
</organism>
<sequence length="70" mass="8015">MKIYTTGQIAKKYHVNLKQISNWYKKLVRSKHIVSLRNPGTIKITGDQHGRYGLPSSLVKHFPNTPPKNS</sequence>
<proteinExistence type="predicted"/>
<accession>A0A857N6K8</accession>